<dbReference type="EMBL" id="JACHIJ010000011">
    <property type="protein sequence ID" value="MBB5055105.1"/>
    <property type="molecule type" value="Genomic_DNA"/>
</dbReference>
<accession>A0A840N428</accession>
<evidence type="ECO:0000313" key="2">
    <source>
        <dbReference type="EMBL" id="MBB5055105.1"/>
    </source>
</evidence>
<gene>
    <name evidence="2" type="ORF">HNQ36_005116</name>
</gene>
<name>A0A840N428_9BRAD</name>
<evidence type="ECO:0000313" key="3">
    <source>
        <dbReference type="Proteomes" id="UP000521227"/>
    </source>
</evidence>
<protein>
    <submittedName>
        <fullName evidence="2">Uncharacterized protein</fullName>
    </submittedName>
</protein>
<keyword evidence="1" id="KW-0472">Membrane</keyword>
<proteinExistence type="predicted"/>
<comment type="caution">
    <text evidence="2">The sequence shown here is derived from an EMBL/GenBank/DDBJ whole genome shotgun (WGS) entry which is preliminary data.</text>
</comment>
<evidence type="ECO:0000256" key="1">
    <source>
        <dbReference type="SAM" id="Phobius"/>
    </source>
</evidence>
<keyword evidence="1" id="KW-1133">Transmembrane helix</keyword>
<sequence>MLYVRYFVLVGAALLGVLFVVDGYLPGPEAMRNRREIDKSTIRIFSTANSPEKVVIDTTLPTIIAQVRETTDVKPAAPPPIAKSSRDALAQIIPSPRPVMKAIPHKNQTRRITVTRRPVTGKMREASLSEQPSYFFGDWFR</sequence>
<dbReference type="RefSeq" id="WP_184090363.1">
    <property type="nucleotide sequence ID" value="NZ_JACHIJ010000011.1"/>
</dbReference>
<keyword evidence="1" id="KW-0812">Transmembrane</keyword>
<reference evidence="2 3" key="1">
    <citation type="submission" date="2020-08" db="EMBL/GenBank/DDBJ databases">
        <title>Genomic Encyclopedia of Type Strains, Phase IV (KMG-IV): sequencing the most valuable type-strain genomes for metagenomic binning, comparative biology and taxonomic classification.</title>
        <authorList>
            <person name="Goeker M."/>
        </authorList>
    </citation>
    <scope>NUCLEOTIDE SEQUENCE [LARGE SCALE GENOMIC DNA]</scope>
    <source>
        <strain evidence="2 3">DSM 17498</strain>
    </source>
</reference>
<feature type="transmembrane region" description="Helical" evidence="1">
    <location>
        <begin position="6"/>
        <end position="25"/>
    </location>
</feature>
<dbReference type="Proteomes" id="UP000521227">
    <property type="component" value="Unassembled WGS sequence"/>
</dbReference>
<organism evidence="2 3">
    <name type="scientific">Afipia massiliensis</name>
    <dbReference type="NCBI Taxonomy" id="211460"/>
    <lineage>
        <taxon>Bacteria</taxon>
        <taxon>Pseudomonadati</taxon>
        <taxon>Pseudomonadota</taxon>
        <taxon>Alphaproteobacteria</taxon>
        <taxon>Hyphomicrobiales</taxon>
        <taxon>Nitrobacteraceae</taxon>
        <taxon>Afipia</taxon>
    </lineage>
</organism>
<dbReference type="AlphaFoldDB" id="A0A840N428"/>